<dbReference type="InterPro" id="IPR016181">
    <property type="entry name" value="Acyl_CoA_acyltransferase"/>
</dbReference>
<evidence type="ECO:0000256" key="1">
    <source>
        <dbReference type="ARBA" id="ARBA00022491"/>
    </source>
</evidence>
<evidence type="ECO:0000256" key="5">
    <source>
        <dbReference type="ARBA" id="ARBA00049880"/>
    </source>
</evidence>
<dbReference type="OrthoDB" id="106308at2157"/>
<evidence type="ECO:0000259" key="6">
    <source>
        <dbReference type="PROSITE" id="PS51186"/>
    </source>
</evidence>
<dbReference type="Proteomes" id="UP000185936">
    <property type="component" value="Unassembled WGS sequence"/>
</dbReference>
<dbReference type="EMBL" id="FTNR01000021">
    <property type="protein sequence ID" value="SIS18895.1"/>
    <property type="molecule type" value="Genomic_DNA"/>
</dbReference>
<dbReference type="RefSeq" id="WP_076610725.1">
    <property type="nucleotide sequence ID" value="NZ_FTNR01000021.1"/>
</dbReference>
<name>A0A1N7H243_9EURY</name>
<keyword evidence="1" id="KW-0678">Repressor</keyword>
<evidence type="ECO:0000256" key="2">
    <source>
        <dbReference type="ARBA" id="ARBA00022649"/>
    </source>
</evidence>
<protein>
    <submittedName>
        <fullName evidence="7">Acetyltransferase (GNAT) domain-containing protein</fullName>
    </submittedName>
</protein>
<evidence type="ECO:0000256" key="3">
    <source>
        <dbReference type="ARBA" id="ARBA00022679"/>
    </source>
</evidence>
<feature type="domain" description="N-acetyltransferase" evidence="6">
    <location>
        <begin position="17"/>
        <end position="185"/>
    </location>
</feature>
<evidence type="ECO:0000313" key="8">
    <source>
        <dbReference type="Proteomes" id="UP000185936"/>
    </source>
</evidence>
<organism evidence="7 8">
    <name type="scientific">Natronorubrum thiooxidans</name>
    <dbReference type="NCBI Taxonomy" id="308853"/>
    <lineage>
        <taxon>Archaea</taxon>
        <taxon>Methanobacteriati</taxon>
        <taxon>Methanobacteriota</taxon>
        <taxon>Stenosarchaea group</taxon>
        <taxon>Halobacteria</taxon>
        <taxon>Halobacteriales</taxon>
        <taxon>Natrialbaceae</taxon>
        <taxon>Natronorubrum</taxon>
    </lineage>
</organism>
<dbReference type="PROSITE" id="PS51186">
    <property type="entry name" value="GNAT"/>
    <property type="match status" value="1"/>
</dbReference>
<dbReference type="InterPro" id="IPR000182">
    <property type="entry name" value="GNAT_dom"/>
</dbReference>
<keyword evidence="3 7" id="KW-0808">Transferase</keyword>
<evidence type="ECO:0000313" key="7">
    <source>
        <dbReference type="EMBL" id="SIS18895.1"/>
    </source>
</evidence>
<dbReference type="AlphaFoldDB" id="A0A1N7H243"/>
<comment type="catalytic activity">
    <reaction evidence="5">
        <text>glycyl-tRNA(Gly) + acetyl-CoA = N-acetylglycyl-tRNA(Gly) + CoA + H(+)</text>
        <dbReference type="Rhea" id="RHEA:81867"/>
        <dbReference type="Rhea" id="RHEA-COMP:9683"/>
        <dbReference type="Rhea" id="RHEA-COMP:19766"/>
        <dbReference type="ChEBI" id="CHEBI:15378"/>
        <dbReference type="ChEBI" id="CHEBI:57287"/>
        <dbReference type="ChEBI" id="CHEBI:57288"/>
        <dbReference type="ChEBI" id="CHEBI:78522"/>
        <dbReference type="ChEBI" id="CHEBI:232036"/>
    </reaction>
</comment>
<dbReference type="Pfam" id="PF13673">
    <property type="entry name" value="Acetyltransf_10"/>
    <property type="match status" value="1"/>
</dbReference>
<dbReference type="PANTHER" id="PTHR36449">
    <property type="entry name" value="ACETYLTRANSFERASE-RELATED"/>
    <property type="match status" value="1"/>
</dbReference>
<dbReference type="PANTHER" id="PTHR36449:SF1">
    <property type="entry name" value="ACETYLTRANSFERASE"/>
    <property type="match status" value="1"/>
</dbReference>
<evidence type="ECO:0000256" key="4">
    <source>
        <dbReference type="ARBA" id="ARBA00023315"/>
    </source>
</evidence>
<dbReference type="GO" id="GO:0016747">
    <property type="term" value="F:acyltransferase activity, transferring groups other than amino-acyl groups"/>
    <property type="evidence" value="ECO:0007669"/>
    <property type="project" value="InterPro"/>
</dbReference>
<dbReference type="SUPFAM" id="SSF55729">
    <property type="entry name" value="Acyl-CoA N-acyltransferases (Nat)"/>
    <property type="match status" value="1"/>
</dbReference>
<accession>A0A1N7H243</accession>
<proteinExistence type="predicted"/>
<gene>
    <name evidence="7" type="ORF">SAMN05421752_12123</name>
</gene>
<sequence length="188" mass="21700">MSSESLLSSKYKFSFDPSIVELNSDADTSDFDCGKSDINEFIQTKEAVKFHEYRLGHTRLVYDNETLAAFFTLAPYSFQSDAYDGSETQYAEKLQNEDDLPPAVPSRLLGQIGVDRQYQDVGLGKYLMRYIIADTLERDQSIPFRFIVLHAHEDVVDFYKKFGFVESNSGKDNSWENTIMFLDLEEYR</sequence>
<dbReference type="Gene3D" id="3.40.630.30">
    <property type="match status" value="1"/>
</dbReference>
<keyword evidence="8" id="KW-1185">Reference proteome</keyword>
<reference evidence="8" key="1">
    <citation type="submission" date="2017-01" db="EMBL/GenBank/DDBJ databases">
        <authorList>
            <person name="Varghese N."/>
            <person name="Submissions S."/>
        </authorList>
    </citation>
    <scope>NUCLEOTIDE SEQUENCE [LARGE SCALE GENOMIC DNA]</scope>
    <source>
        <strain evidence="8">type strain: HArc-</strain>
    </source>
</reference>
<keyword evidence="4" id="KW-0012">Acyltransferase</keyword>
<keyword evidence="2" id="KW-1277">Toxin-antitoxin system</keyword>